<dbReference type="AlphaFoldDB" id="A0A8H4KKK1"/>
<evidence type="ECO:0000256" key="1">
    <source>
        <dbReference type="SAM" id="MobiDB-lite"/>
    </source>
</evidence>
<dbReference type="OrthoDB" id="5419927at2759"/>
<organism evidence="2 3">
    <name type="scientific">Fusarium austroafricanum</name>
    <dbReference type="NCBI Taxonomy" id="2364996"/>
    <lineage>
        <taxon>Eukaryota</taxon>
        <taxon>Fungi</taxon>
        <taxon>Dikarya</taxon>
        <taxon>Ascomycota</taxon>
        <taxon>Pezizomycotina</taxon>
        <taxon>Sordariomycetes</taxon>
        <taxon>Hypocreomycetidae</taxon>
        <taxon>Hypocreales</taxon>
        <taxon>Nectriaceae</taxon>
        <taxon>Fusarium</taxon>
        <taxon>Fusarium concolor species complex</taxon>
    </lineage>
</organism>
<proteinExistence type="predicted"/>
<feature type="compositionally biased region" description="Basic and acidic residues" evidence="1">
    <location>
        <begin position="30"/>
        <end position="44"/>
    </location>
</feature>
<comment type="caution">
    <text evidence="2">The sequence shown here is derived from an EMBL/GenBank/DDBJ whole genome shotgun (WGS) entry which is preliminary data.</text>
</comment>
<accession>A0A8H4KKK1</accession>
<evidence type="ECO:0000313" key="2">
    <source>
        <dbReference type="EMBL" id="KAF4450954.1"/>
    </source>
</evidence>
<evidence type="ECO:0000313" key="3">
    <source>
        <dbReference type="Proteomes" id="UP000605986"/>
    </source>
</evidence>
<protein>
    <submittedName>
        <fullName evidence="2">Uncharacterized protein</fullName>
    </submittedName>
</protein>
<reference evidence="2" key="1">
    <citation type="submission" date="2020-01" db="EMBL/GenBank/DDBJ databases">
        <title>Identification and distribution of gene clusters putatively required for synthesis of sphingolipid metabolism inhibitors in phylogenetically diverse species of the filamentous fungus Fusarium.</title>
        <authorList>
            <person name="Kim H.-S."/>
            <person name="Busman M."/>
            <person name="Brown D.W."/>
            <person name="Divon H."/>
            <person name="Uhlig S."/>
            <person name="Proctor R.H."/>
        </authorList>
    </citation>
    <scope>NUCLEOTIDE SEQUENCE</scope>
    <source>
        <strain evidence="2">NRRL 53441</strain>
    </source>
</reference>
<dbReference type="EMBL" id="JAADJG010000235">
    <property type="protein sequence ID" value="KAF4450954.1"/>
    <property type="molecule type" value="Genomic_DNA"/>
</dbReference>
<name>A0A8H4KKK1_9HYPO</name>
<feature type="region of interest" description="Disordered" evidence="1">
    <location>
        <begin position="1"/>
        <end position="62"/>
    </location>
</feature>
<dbReference type="Proteomes" id="UP000605986">
    <property type="component" value="Unassembled WGS sequence"/>
</dbReference>
<gene>
    <name evidence="2" type="ORF">F53441_6015</name>
</gene>
<sequence>MSDASGPSRRSPFSRVFQRSKPRNRSSSPRKVDQFLRRRVDSFRDAPPGPTQYDDNEQRYKPQDSIAVKDLERILDAHDCDATDFKVSDSSWNTVFNQIADAKRRHEQKSDNNSKAEVGLELASSYIDLVPDEYGLGVLKGGLALIFNV</sequence>
<keyword evidence="3" id="KW-1185">Reference proteome</keyword>